<dbReference type="AlphaFoldDB" id="A0A7X4GMF5"/>
<dbReference type="RefSeq" id="WP_161012632.1">
    <property type="nucleotide sequence ID" value="NZ_WWCK01000001.1"/>
</dbReference>
<evidence type="ECO:0000313" key="3">
    <source>
        <dbReference type="Proteomes" id="UP000450012"/>
    </source>
</evidence>
<organism evidence="2 3">
    <name type="scientific">Duganella rivi</name>
    <dbReference type="NCBI Taxonomy" id="2666083"/>
    <lineage>
        <taxon>Bacteria</taxon>
        <taxon>Pseudomonadati</taxon>
        <taxon>Pseudomonadota</taxon>
        <taxon>Betaproteobacteria</taxon>
        <taxon>Burkholderiales</taxon>
        <taxon>Oxalobacteraceae</taxon>
        <taxon>Telluria group</taxon>
        <taxon>Duganella</taxon>
    </lineage>
</organism>
<dbReference type="Proteomes" id="UP000450012">
    <property type="component" value="Unassembled WGS sequence"/>
</dbReference>
<gene>
    <name evidence="2" type="ORF">GTP45_04390</name>
</gene>
<dbReference type="GO" id="GO:0006355">
    <property type="term" value="P:regulation of DNA-templated transcription"/>
    <property type="evidence" value="ECO:0007669"/>
    <property type="project" value="InterPro"/>
</dbReference>
<name>A0A7X4GMF5_9BURK</name>
<comment type="caution">
    <text evidence="2">The sequence shown here is derived from an EMBL/GenBank/DDBJ whole genome shotgun (WGS) entry which is preliminary data.</text>
</comment>
<dbReference type="SUPFAM" id="SSF46894">
    <property type="entry name" value="C-terminal effector domain of the bipartite response regulators"/>
    <property type="match status" value="1"/>
</dbReference>
<dbReference type="InterPro" id="IPR000792">
    <property type="entry name" value="Tscrpt_reg_LuxR_C"/>
</dbReference>
<reference evidence="2 3" key="1">
    <citation type="submission" date="2019-12" db="EMBL/GenBank/DDBJ databases">
        <title>Novel species isolated from a subtropical stream in China.</title>
        <authorList>
            <person name="Lu H."/>
        </authorList>
    </citation>
    <scope>NUCLEOTIDE SEQUENCE [LARGE SCALE GENOMIC DNA]</scope>
    <source>
        <strain evidence="2 3">FT55W</strain>
    </source>
</reference>
<feature type="domain" description="HTH luxR-type" evidence="1">
    <location>
        <begin position="318"/>
        <end position="375"/>
    </location>
</feature>
<dbReference type="Gene3D" id="1.10.10.10">
    <property type="entry name" value="Winged helix-like DNA-binding domain superfamily/Winged helix DNA-binding domain"/>
    <property type="match status" value="1"/>
</dbReference>
<dbReference type="GO" id="GO:0003677">
    <property type="term" value="F:DNA binding"/>
    <property type="evidence" value="ECO:0007669"/>
    <property type="project" value="InterPro"/>
</dbReference>
<dbReference type="InterPro" id="IPR016032">
    <property type="entry name" value="Sig_transdc_resp-reg_C-effctor"/>
</dbReference>
<keyword evidence="3" id="KW-1185">Reference proteome</keyword>
<dbReference type="EMBL" id="WWCK01000001">
    <property type="protein sequence ID" value="MYM66078.1"/>
    <property type="molecule type" value="Genomic_DNA"/>
</dbReference>
<evidence type="ECO:0000313" key="2">
    <source>
        <dbReference type="EMBL" id="MYM66078.1"/>
    </source>
</evidence>
<protein>
    <submittedName>
        <fullName evidence="2">Helix-turn-helix transcriptional regulator</fullName>
    </submittedName>
</protein>
<evidence type="ECO:0000259" key="1">
    <source>
        <dbReference type="SMART" id="SM00421"/>
    </source>
</evidence>
<sequence>MPGSDFSQFVAKIYDSALNPGQWEVFLVELAQRLNSHGSVIWANDFERKQGEIALPGDAFFVNHGFDPAALESFTAYYSEHNIWLQDESLHNEGEVVVSSQLFPDSQVKKTEYWGDWLRPQEIFYSAAAVVEKRNNRSVNVTLVRSERAGPYTPAELAVLRELMPHFQSAIALHRRLHQLKVISESATEALERMFCGVILLDAQGRVVHATRRALAMLENSLLLTCIPHRRLSCLRSADDARLQKILHRACGIGSGNMEQANADGSMRIPRADGSFLQLLVTPLPSWSSPFGQNGAVAVFLTDSAEAQRSLGGALSRFYQLTEAEARLTEALVNGSTLQEYADKRQLSINTVRTQLKAACAKIGVKRQSDLVRVVLTGPAVLGK</sequence>
<accession>A0A7X4GMF5</accession>
<dbReference type="InterPro" id="IPR036388">
    <property type="entry name" value="WH-like_DNA-bd_sf"/>
</dbReference>
<dbReference type="SMART" id="SM00421">
    <property type="entry name" value="HTH_LUXR"/>
    <property type="match status" value="1"/>
</dbReference>
<proteinExistence type="predicted"/>